<evidence type="ECO:0008006" key="5">
    <source>
        <dbReference type="Google" id="ProtNLM"/>
    </source>
</evidence>
<evidence type="ECO:0000313" key="1">
    <source>
        <dbReference type="EMBL" id="KWX18611.1"/>
    </source>
</evidence>
<protein>
    <recommendedName>
        <fullName evidence="5">Serine acetyltransferase</fullName>
    </recommendedName>
</protein>
<dbReference type="Proteomes" id="UP000070452">
    <property type="component" value="Unassembled WGS sequence"/>
</dbReference>
<dbReference type="InterPro" id="IPR011004">
    <property type="entry name" value="Trimer_LpxA-like_sf"/>
</dbReference>
<dbReference type="AlphaFoldDB" id="A0A132P8F8"/>
<dbReference type="EMBL" id="MVGJ01000064">
    <property type="protein sequence ID" value="OOL82098.1"/>
    <property type="molecule type" value="Genomic_DNA"/>
</dbReference>
<evidence type="ECO:0000313" key="2">
    <source>
        <dbReference type="EMBL" id="OOL82098.1"/>
    </source>
</evidence>
<comment type="caution">
    <text evidence="1">The sequence shown here is derived from an EMBL/GenBank/DDBJ whole genome shotgun (WGS) entry which is preliminary data.</text>
</comment>
<dbReference type="SUPFAM" id="SSF51161">
    <property type="entry name" value="Trimeric LpxA-like enzymes"/>
    <property type="match status" value="1"/>
</dbReference>
<organism evidence="1 3">
    <name type="scientific">Enterococcus faecium</name>
    <name type="common">Streptococcus faecium</name>
    <dbReference type="NCBI Taxonomy" id="1352"/>
    <lineage>
        <taxon>Bacteria</taxon>
        <taxon>Bacillati</taxon>
        <taxon>Bacillota</taxon>
        <taxon>Bacilli</taxon>
        <taxon>Lactobacillales</taxon>
        <taxon>Enterococcaceae</taxon>
        <taxon>Enterococcus</taxon>
    </lineage>
</organism>
<accession>A0A132P8F8</accession>
<reference evidence="2 4" key="2">
    <citation type="submission" date="2017-02" db="EMBL/GenBank/DDBJ databases">
        <title>Clonality and virulence of isolates of VRE in Hematopoietic Stem Cell Transplanted (HSCT) patients.</title>
        <authorList>
            <person name="Marchi A.P."/>
            <person name="Martins R.C."/>
            <person name="Marie S.K."/>
            <person name="Levin A.S."/>
            <person name="Costa S.F."/>
        </authorList>
    </citation>
    <scope>NUCLEOTIDE SEQUENCE [LARGE SCALE GENOMIC DNA]</scope>
    <source>
        <strain evidence="2 4">LIM1759</strain>
    </source>
</reference>
<evidence type="ECO:0000313" key="4">
    <source>
        <dbReference type="Proteomes" id="UP000191171"/>
    </source>
</evidence>
<reference evidence="1 3" key="1">
    <citation type="submission" date="2016-01" db="EMBL/GenBank/DDBJ databases">
        <title>Molecular Mechanisms for transfer of large genomic segments between Enterococcus faecium strains.</title>
        <authorList>
            <person name="Garcia-Solache M.A."/>
            <person name="Lebreton F."/>
            <person name="Mclaughlin R.E."/>
            <person name="Whiteaker J.D."/>
            <person name="Gilmore M.S."/>
            <person name="Rice L.B."/>
        </authorList>
    </citation>
    <scope>NUCLEOTIDE SEQUENCE [LARGE SCALE GENOMIC DNA]</scope>
    <source>
        <strain evidence="1 3">D344RRF x C68</strain>
    </source>
</reference>
<evidence type="ECO:0000313" key="3">
    <source>
        <dbReference type="Proteomes" id="UP000070452"/>
    </source>
</evidence>
<name>A0A132P8F8_ENTFC</name>
<sequence length="77" mass="8398">MINDMEVTKLMALRNRYALNIVDNCTRKIAKILGCCIGKGAQIGNSVEFVHNSVGTVIHSDTILEDGVKVYQNVTCG</sequence>
<proteinExistence type="predicted"/>
<dbReference type="PATRIC" id="fig|1352.770.peg.910"/>
<dbReference type="EMBL" id="LRHK01000001">
    <property type="protein sequence ID" value="KWX18611.1"/>
    <property type="molecule type" value="Genomic_DNA"/>
</dbReference>
<gene>
    <name evidence="1" type="ORF">AWT83_09080</name>
    <name evidence="2" type="ORF">B1P95_11010</name>
</gene>
<dbReference type="Proteomes" id="UP000191171">
    <property type="component" value="Unassembled WGS sequence"/>
</dbReference>